<evidence type="ECO:0000256" key="1">
    <source>
        <dbReference type="ARBA" id="ARBA00004651"/>
    </source>
</evidence>
<comment type="caution">
    <text evidence="8">The sequence shown here is derived from an EMBL/GenBank/DDBJ whole genome shotgun (WGS) entry which is preliminary data.</text>
</comment>
<dbReference type="InterPro" id="IPR050445">
    <property type="entry name" value="Bact_polysacc_biosynth/exp"/>
</dbReference>
<dbReference type="EMBL" id="MLAG01000038">
    <property type="protein sequence ID" value="OOF81829.1"/>
    <property type="molecule type" value="Genomic_DNA"/>
</dbReference>
<keyword evidence="2" id="KW-1003">Cell membrane</keyword>
<evidence type="ECO:0000256" key="4">
    <source>
        <dbReference type="ARBA" id="ARBA00022989"/>
    </source>
</evidence>
<evidence type="ECO:0000256" key="6">
    <source>
        <dbReference type="SAM" id="Phobius"/>
    </source>
</evidence>
<name>A0A1V3KVZ4_9PAST</name>
<evidence type="ECO:0000256" key="5">
    <source>
        <dbReference type="ARBA" id="ARBA00023136"/>
    </source>
</evidence>
<keyword evidence="9" id="KW-1185">Reference proteome</keyword>
<feature type="domain" description="Polysaccharide chain length determinant N-terminal" evidence="7">
    <location>
        <begin position="17"/>
        <end position="70"/>
    </location>
</feature>
<dbReference type="Pfam" id="PF02706">
    <property type="entry name" value="Wzz"/>
    <property type="match status" value="1"/>
</dbReference>
<reference evidence="8 9" key="1">
    <citation type="submission" date="2016-10" db="EMBL/GenBank/DDBJ databases">
        <title>Rodentibacter gen. nov. and new species.</title>
        <authorList>
            <person name="Christensen H."/>
        </authorList>
    </citation>
    <scope>NUCLEOTIDE SEQUENCE [LARGE SCALE GENOMIC DNA]</scope>
    <source>
        <strain evidence="8 9">Ac81</strain>
    </source>
</reference>
<organism evidence="8 9">
    <name type="scientific">Rodentibacter ratti</name>
    <dbReference type="NCBI Taxonomy" id="1906745"/>
    <lineage>
        <taxon>Bacteria</taxon>
        <taxon>Pseudomonadati</taxon>
        <taxon>Pseudomonadota</taxon>
        <taxon>Gammaproteobacteria</taxon>
        <taxon>Pasteurellales</taxon>
        <taxon>Pasteurellaceae</taxon>
        <taxon>Rodentibacter</taxon>
    </lineage>
</organism>
<dbReference type="AlphaFoldDB" id="A0A1V3KVZ4"/>
<gene>
    <name evidence="8" type="ORF">BKG92_07830</name>
</gene>
<sequence>MSIEDFIVNNTNAANNDEIDLIELIKVLWNKKIWILLSAFVCSLIAGVYAFTAKEQWTSKAEVIEPKAADLGEYFNIRKEYARILGQEFDANGLRKSLFDKFNLMSESLDTRKAFFEKSEVYQQLSEGKEEQTKRRILSDLITKDISVTKPDPKKEPDLVGSRINFISETPGEAQETLQQFVHFAGRRAYQLEVENFLIDFNEVLSDLTYEKTKFERDLAIQKRVQLENLNNALKIAQEAGITDYAKSFGITADSAAQALAMSEVKLPLSDSKLSDGTYLFMLGEKYLKAQIDVLNQEAIVYPPRYYQVSAQLEELNSLLNKVKEAKANAFSYQASPDYPVKRDWPKRLLLLSIGFGLGLLIGGTIILGKAVISNKN</sequence>
<evidence type="ECO:0000313" key="9">
    <source>
        <dbReference type="Proteomes" id="UP000188573"/>
    </source>
</evidence>
<evidence type="ECO:0000259" key="7">
    <source>
        <dbReference type="Pfam" id="PF02706"/>
    </source>
</evidence>
<dbReference type="SUPFAM" id="SSF160355">
    <property type="entry name" value="Bacterial polysaccharide co-polymerase-like"/>
    <property type="match status" value="1"/>
</dbReference>
<feature type="transmembrane region" description="Helical" evidence="6">
    <location>
        <begin position="33"/>
        <end position="51"/>
    </location>
</feature>
<keyword evidence="4 6" id="KW-1133">Transmembrane helix</keyword>
<feature type="transmembrane region" description="Helical" evidence="6">
    <location>
        <begin position="349"/>
        <end position="373"/>
    </location>
</feature>
<dbReference type="GO" id="GO:0004713">
    <property type="term" value="F:protein tyrosine kinase activity"/>
    <property type="evidence" value="ECO:0007669"/>
    <property type="project" value="TreeGrafter"/>
</dbReference>
<evidence type="ECO:0000256" key="2">
    <source>
        <dbReference type="ARBA" id="ARBA00022475"/>
    </source>
</evidence>
<accession>A0A1V3KVZ4</accession>
<keyword evidence="3 6" id="KW-0812">Transmembrane</keyword>
<evidence type="ECO:0000313" key="8">
    <source>
        <dbReference type="EMBL" id="OOF81829.1"/>
    </source>
</evidence>
<dbReference type="Proteomes" id="UP000188573">
    <property type="component" value="Unassembled WGS sequence"/>
</dbReference>
<keyword evidence="5 6" id="KW-0472">Membrane</keyword>
<dbReference type="GO" id="GO:0005886">
    <property type="term" value="C:plasma membrane"/>
    <property type="evidence" value="ECO:0007669"/>
    <property type="project" value="UniProtKB-SubCell"/>
</dbReference>
<proteinExistence type="predicted"/>
<comment type="subcellular location">
    <subcellularLocation>
        <location evidence="1">Cell membrane</location>
        <topology evidence="1">Multi-pass membrane protein</topology>
    </subcellularLocation>
</comment>
<dbReference type="InterPro" id="IPR003856">
    <property type="entry name" value="LPS_length_determ_N"/>
</dbReference>
<dbReference type="Gene3D" id="3.30.1890.10">
    <property type="entry name" value="FepE-like"/>
    <property type="match status" value="1"/>
</dbReference>
<dbReference type="PANTHER" id="PTHR32309:SF13">
    <property type="entry name" value="FERRIC ENTEROBACTIN TRANSPORT PROTEIN FEPE"/>
    <property type="match status" value="1"/>
</dbReference>
<evidence type="ECO:0000256" key="3">
    <source>
        <dbReference type="ARBA" id="ARBA00022692"/>
    </source>
</evidence>
<protein>
    <submittedName>
        <fullName evidence="8">Chain length determination protein</fullName>
    </submittedName>
</protein>
<dbReference type="PANTHER" id="PTHR32309">
    <property type="entry name" value="TYROSINE-PROTEIN KINASE"/>
    <property type="match status" value="1"/>
</dbReference>